<sequence>MVFGTSRWEKRRRLYLPILISNLVIYIKRVRDAEEEPLHLSSFERCRLNLERSNMAVIWLLLNVVVVQFTSRSISFRRRYRMNPRLINLPEEVVIKRIAFNLSEELQRQFTARTDI</sequence>
<protein>
    <submittedName>
        <fullName evidence="2">Uncharacterized protein</fullName>
    </submittedName>
</protein>
<accession>A0A017SPE8</accession>
<feature type="non-terminal residue" evidence="2">
    <location>
        <position position="116"/>
    </location>
</feature>
<dbReference type="Proteomes" id="UP000019804">
    <property type="component" value="Unassembled WGS sequence"/>
</dbReference>
<dbReference type="EMBL" id="KK088413">
    <property type="protein sequence ID" value="EYE98666.1"/>
    <property type="molecule type" value="Genomic_DNA"/>
</dbReference>
<proteinExistence type="predicted"/>
<name>A0A017SPE8_ASPRC</name>
<reference evidence="3" key="1">
    <citation type="journal article" date="2014" name="Nat. Commun.">
        <title>Genomic adaptations of the halophilic Dead Sea filamentous fungus Eurotium rubrum.</title>
        <authorList>
            <person name="Kis-Papo T."/>
            <person name="Weig A.R."/>
            <person name="Riley R."/>
            <person name="Persoh D."/>
            <person name="Salamov A."/>
            <person name="Sun H."/>
            <person name="Lipzen A."/>
            <person name="Wasser S.P."/>
            <person name="Rambold G."/>
            <person name="Grigoriev I.V."/>
            <person name="Nevo E."/>
        </authorList>
    </citation>
    <scope>NUCLEOTIDE SEQUENCE [LARGE SCALE GENOMIC DNA]</scope>
    <source>
        <strain evidence="3">CBS 135680</strain>
    </source>
</reference>
<keyword evidence="1" id="KW-1133">Transmembrane helix</keyword>
<organism evidence="2 3">
    <name type="scientific">Aspergillus ruber (strain CBS 135680)</name>
    <dbReference type="NCBI Taxonomy" id="1388766"/>
    <lineage>
        <taxon>Eukaryota</taxon>
        <taxon>Fungi</taxon>
        <taxon>Dikarya</taxon>
        <taxon>Ascomycota</taxon>
        <taxon>Pezizomycotina</taxon>
        <taxon>Eurotiomycetes</taxon>
        <taxon>Eurotiomycetidae</taxon>
        <taxon>Eurotiales</taxon>
        <taxon>Aspergillaceae</taxon>
        <taxon>Aspergillus</taxon>
        <taxon>Aspergillus subgen. Aspergillus</taxon>
    </lineage>
</organism>
<dbReference type="RefSeq" id="XP_040642354.1">
    <property type="nucleotide sequence ID" value="XM_040780977.1"/>
</dbReference>
<dbReference type="AlphaFoldDB" id="A0A017SPE8"/>
<evidence type="ECO:0000256" key="1">
    <source>
        <dbReference type="SAM" id="Phobius"/>
    </source>
</evidence>
<keyword evidence="1" id="KW-0472">Membrane</keyword>
<dbReference type="HOGENOM" id="CLU_2102626_0_0_1"/>
<evidence type="ECO:0000313" key="2">
    <source>
        <dbReference type="EMBL" id="EYE98666.1"/>
    </source>
</evidence>
<keyword evidence="1" id="KW-0812">Transmembrane</keyword>
<feature type="transmembrane region" description="Helical" evidence="1">
    <location>
        <begin position="56"/>
        <end position="75"/>
    </location>
</feature>
<dbReference type="GeneID" id="63696101"/>
<gene>
    <name evidence="2" type="ORF">EURHEDRAFT_409007</name>
</gene>
<keyword evidence="3" id="KW-1185">Reference proteome</keyword>
<evidence type="ECO:0000313" key="3">
    <source>
        <dbReference type="Proteomes" id="UP000019804"/>
    </source>
</evidence>
<feature type="transmembrane region" description="Helical" evidence="1">
    <location>
        <begin position="12"/>
        <end position="30"/>
    </location>
</feature>